<dbReference type="GO" id="GO:0030267">
    <property type="term" value="F:glyoxylate reductase (NADPH) activity"/>
    <property type="evidence" value="ECO:0007669"/>
    <property type="project" value="TreeGrafter"/>
</dbReference>
<dbReference type="PANTHER" id="PTHR10996">
    <property type="entry name" value="2-HYDROXYACID DEHYDROGENASE-RELATED"/>
    <property type="match status" value="1"/>
</dbReference>
<evidence type="ECO:0000256" key="2">
    <source>
        <dbReference type="ARBA" id="ARBA00023027"/>
    </source>
</evidence>
<dbReference type="CDD" id="cd05300">
    <property type="entry name" value="2-Hacid_dh_1"/>
    <property type="match status" value="1"/>
</dbReference>
<keyword evidence="7" id="KW-1185">Reference proteome</keyword>
<gene>
    <name evidence="6" type="ORF">HHL11_20710</name>
</gene>
<dbReference type="InterPro" id="IPR050223">
    <property type="entry name" value="D-isomer_2-hydroxyacid_DH"/>
</dbReference>
<dbReference type="Pfam" id="PF00389">
    <property type="entry name" value="2-Hacid_dh"/>
    <property type="match status" value="1"/>
</dbReference>
<sequence>MNKPCVLLWTPWASHQSAVHEVLREQPDFELVAAASEAEAIEGLARADAMLLAGVGNGYSAALAQAVHAAPRLRWLQLLSTGQEALEQRGVPQQVTVTGVGNSSAAVVAEHAMALLLALGRRIGEAAVNGQRGRWDRALAARITSLEGMTLCLAGYGRIGKEIAKRAQAFGMRCIAVNRSGRNDAPELADTVYPVSQLREALAQSDAVAISFPLTDDTRSLFGVGEWAACRKGALVVNVGRGATVDTDALVGALHSGHIAGAGLDVTDPEPLPDGHPLWTAPGALITPHIGGGGSTAGLQRLGALVLDNVRRFRAGAELQHRVELA</sequence>
<dbReference type="SUPFAM" id="SSF51735">
    <property type="entry name" value="NAD(P)-binding Rossmann-fold domains"/>
    <property type="match status" value="1"/>
</dbReference>
<dbReference type="InterPro" id="IPR006139">
    <property type="entry name" value="D-isomer_2_OHA_DH_cat_dom"/>
</dbReference>
<dbReference type="PANTHER" id="PTHR10996:SF178">
    <property type="entry name" value="2-HYDROXYACID DEHYDROGENASE YGL185C-RELATED"/>
    <property type="match status" value="1"/>
</dbReference>
<accession>A0A848H8A4</accession>
<dbReference type="InterPro" id="IPR006140">
    <property type="entry name" value="D-isomer_DH_NAD-bd"/>
</dbReference>
<evidence type="ECO:0000256" key="1">
    <source>
        <dbReference type="ARBA" id="ARBA00023002"/>
    </source>
</evidence>
<reference evidence="6 7" key="1">
    <citation type="submission" date="2020-04" db="EMBL/GenBank/DDBJ databases">
        <title>Ramlibacter sp. G-1-2-2 isolated from soil.</title>
        <authorList>
            <person name="Dahal R.H."/>
        </authorList>
    </citation>
    <scope>NUCLEOTIDE SEQUENCE [LARGE SCALE GENOMIC DNA]</scope>
    <source>
        <strain evidence="6 7">G-1-2-2</strain>
    </source>
</reference>
<protein>
    <submittedName>
        <fullName evidence="6">D-2-hydroxyacid dehydrogenase</fullName>
    </submittedName>
</protein>
<dbReference type="RefSeq" id="WP_169420463.1">
    <property type="nucleotide sequence ID" value="NZ_JABBFX010000002.1"/>
</dbReference>
<feature type="domain" description="D-isomer specific 2-hydroxyacid dehydrogenase NAD-binding" evidence="5">
    <location>
        <begin position="113"/>
        <end position="291"/>
    </location>
</feature>
<dbReference type="SUPFAM" id="SSF52283">
    <property type="entry name" value="Formate/glycerate dehydrogenase catalytic domain-like"/>
    <property type="match status" value="1"/>
</dbReference>
<keyword evidence="2" id="KW-0520">NAD</keyword>
<dbReference type="Pfam" id="PF02826">
    <property type="entry name" value="2-Hacid_dh_C"/>
    <property type="match status" value="1"/>
</dbReference>
<name>A0A848H8A4_9BURK</name>
<evidence type="ECO:0000259" key="5">
    <source>
        <dbReference type="Pfam" id="PF02826"/>
    </source>
</evidence>
<organism evidence="6 7">
    <name type="scientific">Ramlibacter agri</name>
    <dbReference type="NCBI Taxonomy" id="2728837"/>
    <lineage>
        <taxon>Bacteria</taxon>
        <taxon>Pseudomonadati</taxon>
        <taxon>Pseudomonadota</taxon>
        <taxon>Betaproteobacteria</taxon>
        <taxon>Burkholderiales</taxon>
        <taxon>Comamonadaceae</taxon>
        <taxon>Ramlibacter</taxon>
    </lineage>
</organism>
<feature type="domain" description="D-isomer specific 2-hydroxyacid dehydrogenase catalytic" evidence="4">
    <location>
        <begin position="18"/>
        <end position="323"/>
    </location>
</feature>
<comment type="caution">
    <text evidence="6">The sequence shown here is derived from an EMBL/GenBank/DDBJ whole genome shotgun (WGS) entry which is preliminary data.</text>
</comment>
<evidence type="ECO:0000256" key="3">
    <source>
        <dbReference type="RuleBase" id="RU003719"/>
    </source>
</evidence>
<dbReference type="EMBL" id="JABBFX010000002">
    <property type="protein sequence ID" value="NML46182.1"/>
    <property type="molecule type" value="Genomic_DNA"/>
</dbReference>
<proteinExistence type="inferred from homology"/>
<evidence type="ECO:0000313" key="7">
    <source>
        <dbReference type="Proteomes" id="UP000541185"/>
    </source>
</evidence>
<comment type="similarity">
    <text evidence="3">Belongs to the D-isomer specific 2-hydroxyacid dehydrogenase family.</text>
</comment>
<dbReference type="InterPro" id="IPR036291">
    <property type="entry name" value="NAD(P)-bd_dom_sf"/>
</dbReference>
<dbReference type="GO" id="GO:0005829">
    <property type="term" value="C:cytosol"/>
    <property type="evidence" value="ECO:0007669"/>
    <property type="project" value="TreeGrafter"/>
</dbReference>
<keyword evidence="1 3" id="KW-0560">Oxidoreductase</keyword>
<dbReference type="GO" id="GO:0051287">
    <property type="term" value="F:NAD binding"/>
    <property type="evidence" value="ECO:0007669"/>
    <property type="project" value="InterPro"/>
</dbReference>
<dbReference type="Proteomes" id="UP000541185">
    <property type="component" value="Unassembled WGS sequence"/>
</dbReference>
<dbReference type="AlphaFoldDB" id="A0A848H8A4"/>
<dbReference type="Gene3D" id="3.40.50.720">
    <property type="entry name" value="NAD(P)-binding Rossmann-like Domain"/>
    <property type="match status" value="2"/>
</dbReference>
<evidence type="ECO:0000259" key="4">
    <source>
        <dbReference type="Pfam" id="PF00389"/>
    </source>
</evidence>
<dbReference type="GO" id="GO:0016618">
    <property type="term" value="F:hydroxypyruvate reductase [NAD(P)H] activity"/>
    <property type="evidence" value="ECO:0007669"/>
    <property type="project" value="TreeGrafter"/>
</dbReference>
<evidence type="ECO:0000313" key="6">
    <source>
        <dbReference type="EMBL" id="NML46182.1"/>
    </source>
</evidence>